<dbReference type="Proteomes" id="UP000294257">
    <property type="component" value="Unassembled WGS sequence"/>
</dbReference>
<evidence type="ECO:0000313" key="4">
    <source>
        <dbReference type="Proteomes" id="UP000294257"/>
    </source>
</evidence>
<keyword evidence="1" id="KW-0472">Membrane</keyword>
<dbReference type="Pfam" id="PF00092">
    <property type="entry name" value="VWA"/>
    <property type="match status" value="1"/>
</dbReference>
<dbReference type="Pfam" id="PF13531">
    <property type="entry name" value="SBP_bac_11"/>
    <property type="match status" value="1"/>
</dbReference>
<organism evidence="3 4">
    <name type="scientific">Herbihabitans rhizosphaerae</name>
    <dbReference type="NCBI Taxonomy" id="1872711"/>
    <lineage>
        <taxon>Bacteria</taxon>
        <taxon>Bacillati</taxon>
        <taxon>Actinomycetota</taxon>
        <taxon>Actinomycetes</taxon>
        <taxon>Pseudonocardiales</taxon>
        <taxon>Pseudonocardiaceae</taxon>
        <taxon>Herbihabitans</taxon>
    </lineage>
</organism>
<dbReference type="Gene3D" id="3.40.50.410">
    <property type="entry name" value="von Willebrand factor, type A domain"/>
    <property type="match status" value="1"/>
</dbReference>
<sequence length="562" mass="58988">MGRHSSSTASRIRAQSPVVLLAVLLVLSVVAWLSYDFIRDQLRSSGCESTTNVTVAAAPEIAPALGQVAREPLPGGGCYKIDVVARESSSVAESLAISANGEAQPDAWVPDSTVWLQRARGKTARDVPEVGTSVASSPVVLALTDDTASQLGWPDKPVTWSDVLAAGDKVAVGMADPTQSPVGVSALLATRAATASASDPAAANIGALRRLSPNTENTGEDLFARLPGAPSADGPLGAFPTSENEVLRHNVKAAPGSQLVAAYAVPGVPPLDYPYVVLPSATGDRRVGAERFLAALLESPAGQALSDAGFRARDGKALRDRSHDKRTTAQQVIPVPVPSVAELDQLLNGWAGVNYSARIQVLLDVSGSMNGQVPGAGVTRMAATLRAAELGIRLMKESTKIGLWEFSTDMAGEQDYRETIPVAPIGEQLRGGMLDRLRAIAAKPNGNTALYDSTLAIYRAARQAWEPGRINLVIVMTDGKDDNAHGLTRPDLLAELAKLQDPRRPLQIIGIGLGPDIDVTELNQIAAATGGQAYTTNDPARISDVFYAALSRMVCQPPACKK</sequence>
<gene>
    <name evidence="3" type="ORF">EV193_101640</name>
</gene>
<accession>A0A4Q7L7Z2</accession>
<dbReference type="InterPro" id="IPR002035">
    <property type="entry name" value="VWF_A"/>
</dbReference>
<dbReference type="AlphaFoldDB" id="A0A4Q7L7Z2"/>
<protein>
    <submittedName>
        <fullName evidence="3">von Willebrand factor type A domain-containing protein</fullName>
    </submittedName>
</protein>
<name>A0A4Q7L7Z2_9PSEU</name>
<proteinExistence type="predicted"/>
<reference evidence="3 4" key="1">
    <citation type="submission" date="2019-02" db="EMBL/GenBank/DDBJ databases">
        <title>Genomic Encyclopedia of Type Strains, Phase IV (KMG-IV): sequencing the most valuable type-strain genomes for metagenomic binning, comparative biology and taxonomic classification.</title>
        <authorList>
            <person name="Goeker M."/>
        </authorList>
    </citation>
    <scope>NUCLEOTIDE SEQUENCE [LARGE SCALE GENOMIC DNA]</scope>
    <source>
        <strain evidence="3 4">DSM 101727</strain>
    </source>
</reference>
<keyword evidence="1" id="KW-0812">Transmembrane</keyword>
<dbReference type="SMART" id="SM00327">
    <property type="entry name" value="VWA"/>
    <property type="match status" value="1"/>
</dbReference>
<feature type="domain" description="VWFA" evidence="2">
    <location>
        <begin position="358"/>
        <end position="550"/>
    </location>
</feature>
<dbReference type="OrthoDB" id="5621159at2"/>
<keyword evidence="4" id="KW-1185">Reference proteome</keyword>
<comment type="caution">
    <text evidence="3">The sequence shown here is derived from an EMBL/GenBank/DDBJ whole genome shotgun (WGS) entry which is preliminary data.</text>
</comment>
<dbReference type="SUPFAM" id="SSF53850">
    <property type="entry name" value="Periplasmic binding protein-like II"/>
    <property type="match status" value="1"/>
</dbReference>
<dbReference type="EMBL" id="SGWQ01000001">
    <property type="protein sequence ID" value="RZS44761.1"/>
    <property type="molecule type" value="Genomic_DNA"/>
</dbReference>
<evidence type="ECO:0000256" key="1">
    <source>
        <dbReference type="SAM" id="Phobius"/>
    </source>
</evidence>
<feature type="transmembrane region" description="Helical" evidence="1">
    <location>
        <begin position="12"/>
        <end position="35"/>
    </location>
</feature>
<evidence type="ECO:0000259" key="2">
    <source>
        <dbReference type="PROSITE" id="PS50234"/>
    </source>
</evidence>
<dbReference type="SUPFAM" id="SSF53300">
    <property type="entry name" value="vWA-like"/>
    <property type="match status" value="1"/>
</dbReference>
<dbReference type="InterPro" id="IPR036465">
    <property type="entry name" value="vWFA_dom_sf"/>
</dbReference>
<dbReference type="PROSITE" id="PS50234">
    <property type="entry name" value="VWFA"/>
    <property type="match status" value="1"/>
</dbReference>
<keyword evidence="1" id="KW-1133">Transmembrane helix</keyword>
<evidence type="ECO:0000313" key="3">
    <source>
        <dbReference type="EMBL" id="RZS44761.1"/>
    </source>
</evidence>